<dbReference type="Proteomes" id="UP000326939">
    <property type="component" value="Chromosome 2"/>
</dbReference>
<comment type="caution">
    <text evidence="2">The sequence shown here is derived from an EMBL/GenBank/DDBJ whole genome shotgun (WGS) entry which is preliminary data.</text>
</comment>
<dbReference type="PANTHER" id="PTHR34291:SF7">
    <property type="entry name" value="PROTEIN, PUTATIVE-RELATED"/>
    <property type="match status" value="1"/>
</dbReference>
<keyword evidence="1" id="KW-0812">Transmembrane</keyword>
<evidence type="ECO:0008006" key="4">
    <source>
        <dbReference type="Google" id="ProtNLM"/>
    </source>
</evidence>
<evidence type="ECO:0000313" key="2">
    <source>
        <dbReference type="EMBL" id="KAB5568786.1"/>
    </source>
</evidence>
<evidence type="ECO:0000313" key="3">
    <source>
        <dbReference type="Proteomes" id="UP000326939"/>
    </source>
</evidence>
<evidence type="ECO:0000256" key="1">
    <source>
        <dbReference type="SAM" id="Phobius"/>
    </source>
</evidence>
<protein>
    <recommendedName>
        <fullName evidence="4">Hydroxyproline-rich glycoprotein family protein</fullName>
    </recommendedName>
</protein>
<name>A0A5N5NR96_9ROSI</name>
<sequence length="162" mass="18092">MALVDSGGTWEHIKYSAPATLTQISNQKANRTEHMQKSSMEEGDPNRPSLGFPIGLVLLLFMLFIMSGLFSCCLHWEKVLSLFEVSSEDNHSHIEEDIEHLPQKSSPPHVKLKKNQGQSLPVLMPGDRVPKFIAMACPCEPPRTEMIAVQVQKPPSFPAPLY</sequence>
<keyword evidence="1" id="KW-0472">Membrane</keyword>
<accession>A0A5N5NR96</accession>
<dbReference type="EMBL" id="VDCV01000002">
    <property type="protein sequence ID" value="KAB5568786.1"/>
    <property type="molecule type" value="Genomic_DNA"/>
</dbReference>
<dbReference type="InterPro" id="IPR037699">
    <property type="entry name" value="At5g65660-like"/>
</dbReference>
<feature type="transmembrane region" description="Helical" evidence="1">
    <location>
        <begin position="50"/>
        <end position="74"/>
    </location>
</feature>
<keyword evidence="3" id="KW-1185">Reference proteome</keyword>
<gene>
    <name evidence="2" type="ORF">DKX38_002579</name>
</gene>
<organism evidence="2 3">
    <name type="scientific">Salix brachista</name>
    <dbReference type="NCBI Taxonomy" id="2182728"/>
    <lineage>
        <taxon>Eukaryota</taxon>
        <taxon>Viridiplantae</taxon>
        <taxon>Streptophyta</taxon>
        <taxon>Embryophyta</taxon>
        <taxon>Tracheophyta</taxon>
        <taxon>Spermatophyta</taxon>
        <taxon>Magnoliopsida</taxon>
        <taxon>eudicotyledons</taxon>
        <taxon>Gunneridae</taxon>
        <taxon>Pentapetalae</taxon>
        <taxon>rosids</taxon>
        <taxon>fabids</taxon>
        <taxon>Malpighiales</taxon>
        <taxon>Salicaceae</taxon>
        <taxon>Saliceae</taxon>
        <taxon>Salix</taxon>
    </lineage>
</organism>
<reference evidence="3" key="1">
    <citation type="journal article" date="2019" name="Gigascience">
        <title>De novo genome assembly of the endangered Acer yangbiense, a plant species with extremely small populations endemic to Yunnan Province, China.</title>
        <authorList>
            <person name="Yang J."/>
            <person name="Wariss H.M."/>
            <person name="Tao L."/>
            <person name="Zhang R."/>
            <person name="Yun Q."/>
            <person name="Hollingsworth P."/>
            <person name="Dao Z."/>
            <person name="Luo G."/>
            <person name="Guo H."/>
            <person name="Ma Y."/>
            <person name="Sun W."/>
        </authorList>
    </citation>
    <scope>NUCLEOTIDE SEQUENCE [LARGE SCALE GENOMIC DNA]</scope>
    <source>
        <strain evidence="3">cv. br00</strain>
    </source>
</reference>
<proteinExistence type="predicted"/>
<keyword evidence="1" id="KW-1133">Transmembrane helix</keyword>
<dbReference type="AlphaFoldDB" id="A0A5N5NR96"/>
<dbReference type="PANTHER" id="PTHR34291">
    <property type="entry name" value="HYDROXYPROLINE-RICH GLYCOPROTEIN FAMILY PROTEIN"/>
    <property type="match status" value="1"/>
</dbReference>